<comment type="subcellular location">
    <subcellularLocation>
        <location evidence="1 9">Cytoplasm</location>
    </subcellularLocation>
</comment>
<keyword evidence="2 9" id="KW-0963">Cytoplasm</keyword>
<dbReference type="GO" id="GO:0000156">
    <property type="term" value="F:phosphorelay response regulator activity"/>
    <property type="evidence" value="ECO:0007669"/>
    <property type="project" value="TreeGrafter"/>
</dbReference>
<name>A0A437Q4W9_9GAMM</name>
<dbReference type="PANTHER" id="PTHR45526">
    <property type="entry name" value="TRANSCRIPTIONAL REGULATORY PROTEIN DPIA"/>
    <property type="match status" value="1"/>
</dbReference>
<evidence type="ECO:0000256" key="7">
    <source>
        <dbReference type="ARBA" id="ARBA00023159"/>
    </source>
</evidence>
<proteinExistence type="predicted"/>
<feature type="modified residue" description="4-aspartylphosphate" evidence="10">
    <location>
        <position position="56"/>
    </location>
</feature>
<evidence type="ECO:0000256" key="8">
    <source>
        <dbReference type="ARBA" id="ARBA00023163"/>
    </source>
</evidence>
<dbReference type="EMBL" id="SACQ01000009">
    <property type="protein sequence ID" value="RVU29513.1"/>
    <property type="molecule type" value="Genomic_DNA"/>
</dbReference>
<reference evidence="12 13" key="1">
    <citation type="submission" date="2019-01" db="EMBL/GenBank/DDBJ databases">
        <authorList>
            <person name="Chen W.-M."/>
        </authorList>
    </citation>
    <scope>NUCLEOTIDE SEQUENCE [LARGE SCALE GENOMIC DNA]</scope>
    <source>
        <strain evidence="12 13">HPM-16</strain>
    </source>
</reference>
<comment type="caution">
    <text evidence="12">The sequence shown here is derived from an EMBL/GenBank/DDBJ whole genome shotgun (WGS) entry which is preliminary data.</text>
</comment>
<organism evidence="12 13">
    <name type="scientific">Neptunomonas marina</name>
    <dbReference type="NCBI Taxonomy" id="1815562"/>
    <lineage>
        <taxon>Bacteria</taxon>
        <taxon>Pseudomonadati</taxon>
        <taxon>Pseudomonadota</taxon>
        <taxon>Gammaproteobacteria</taxon>
        <taxon>Oceanospirillales</taxon>
        <taxon>Oceanospirillaceae</taxon>
        <taxon>Neptunomonas</taxon>
    </lineage>
</organism>
<keyword evidence="8 9" id="KW-0804">Transcription</keyword>
<gene>
    <name evidence="12" type="ORF">EOE65_16350</name>
</gene>
<dbReference type="GO" id="GO:0005737">
    <property type="term" value="C:cytoplasm"/>
    <property type="evidence" value="ECO:0007669"/>
    <property type="project" value="UniProtKB-SubCell"/>
</dbReference>
<evidence type="ECO:0000259" key="11">
    <source>
        <dbReference type="PROSITE" id="PS50110"/>
    </source>
</evidence>
<dbReference type="Gene3D" id="3.40.50.2300">
    <property type="match status" value="1"/>
</dbReference>
<evidence type="ECO:0000256" key="4">
    <source>
        <dbReference type="ARBA" id="ARBA00023012"/>
    </source>
</evidence>
<dbReference type="PIRSF" id="PIRSF006171">
    <property type="entry name" value="RR_citrat_malat"/>
    <property type="match status" value="1"/>
</dbReference>
<keyword evidence="4 9" id="KW-0902">Two-component regulatory system</keyword>
<keyword evidence="5 9" id="KW-0805">Transcription regulation</keyword>
<keyword evidence="6 9" id="KW-0238">DNA-binding</keyword>
<evidence type="ECO:0000256" key="10">
    <source>
        <dbReference type="PROSITE-ProRule" id="PRU00169"/>
    </source>
</evidence>
<dbReference type="InterPro" id="IPR051271">
    <property type="entry name" value="2C-system_Tx_regulators"/>
</dbReference>
<dbReference type="Proteomes" id="UP000282818">
    <property type="component" value="Unassembled WGS sequence"/>
</dbReference>
<dbReference type="SMART" id="SM00448">
    <property type="entry name" value="REC"/>
    <property type="match status" value="1"/>
</dbReference>
<dbReference type="PANTHER" id="PTHR45526:SF1">
    <property type="entry name" value="TRANSCRIPTIONAL REGULATORY PROTEIN DCUR-RELATED"/>
    <property type="match status" value="1"/>
</dbReference>
<accession>A0A437Q4W9</accession>
<evidence type="ECO:0000256" key="1">
    <source>
        <dbReference type="ARBA" id="ARBA00004496"/>
    </source>
</evidence>
<feature type="domain" description="Response regulatory" evidence="11">
    <location>
        <begin position="5"/>
        <end position="121"/>
    </location>
</feature>
<evidence type="ECO:0000256" key="3">
    <source>
        <dbReference type="ARBA" id="ARBA00022553"/>
    </source>
</evidence>
<evidence type="ECO:0000313" key="12">
    <source>
        <dbReference type="EMBL" id="RVU29513.1"/>
    </source>
</evidence>
<dbReference type="AlphaFoldDB" id="A0A437Q4W9"/>
<dbReference type="RefSeq" id="WP_127695719.1">
    <property type="nucleotide sequence ID" value="NZ_SACQ01000009.1"/>
</dbReference>
<evidence type="ECO:0000256" key="5">
    <source>
        <dbReference type="ARBA" id="ARBA00023015"/>
    </source>
</evidence>
<keyword evidence="13" id="KW-1185">Reference proteome</keyword>
<protein>
    <recommendedName>
        <fullName evidence="9">Transcriptional regulatory protein</fullName>
    </recommendedName>
</protein>
<keyword evidence="3 10" id="KW-0597">Phosphoprotein</keyword>
<sequence>MANIRVVIAEDDPQIAEIQKRFLERVEGFELVGIAHGLKETRDLIEVFAPELLLLDIQFPDGTGLELLRELRAQSRNIDVILITAAKEVKTLKAALQSGIFDYILKPLVYERLQEALLNYQQHLEKLTALSALDQREVDRLLPRSHTSEPPVVSNRLPKGIDALTLEKVQQVFAAETGSLNAEEVGERIGAGRTTARRYLEYLVAEQQLLAEVSYGSVGRPERRYRSKQG</sequence>
<evidence type="ECO:0000256" key="9">
    <source>
        <dbReference type="PIRNR" id="PIRNR006171"/>
    </source>
</evidence>
<dbReference type="Pfam" id="PF00072">
    <property type="entry name" value="Response_reg"/>
    <property type="match status" value="1"/>
</dbReference>
<keyword evidence="7 9" id="KW-0010">Activator</keyword>
<dbReference type="InterPro" id="IPR001789">
    <property type="entry name" value="Sig_transdc_resp-reg_receiver"/>
</dbReference>
<evidence type="ECO:0000256" key="2">
    <source>
        <dbReference type="ARBA" id="ARBA00022490"/>
    </source>
</evidence>
<dbReference type="GO" id="GO:0003677">
    <property type="term" value="F:DNA binding"/>
    <property type="evidence" value="ECO:0007669"/>
    <property type="project" value="UniProtKB-KW"/>
</dbReference>
<dbReference type="InterPro" id="IPR048714">
    <property type="entry name" value="DpiA-like_HTH"/>
</dbReference>
<dbReference type="InterPro" id="IPR024187">
    <property type="entry name" value="Sig_transdc_resp-reg_cit/mal"/>
</dbReference>
<dbReference type="GO" id="GO:0003700">
    <property type="term" value="F:DNA-binding transcription factor activity"/>
    <property type="evidence" value="ECO:0007669"/>
    <property type="project" value="InterPro"/>
</dbReference>
<evidence type="ECO:0000256" key="6">
    <source>
        <dbReference type="ARBA" id="ARBA00023125"/>
    </source>
</evidence>
<dbReference type="SUPFAM" id="SSF52172">
    <property type="entry name" value="CheY-like"/>
    <property type="match status" value="1"/>
</dbReference>
<evidence type="ECO:0000313" key="13">
    <source>
        <dbReference type="Proteomes" id="UP000282818"/>
    </source>
</evidence>
<dbReference type="InterPro" id="IPR011006">
    <property type="entry name" value="CheY-like_superfamily"/>
</dbReference>
<dbReference type="Pfam" id="PF20714">
    <property type="entry name" value="HTH_64"/>
    <property type="match status" value="1"/>
</dbReference>
<dbReference type="PROSITE" id="PS50110">
    <property type="entry name" value="RESPONSE_REGULATORY"/>
    <property type="match status" value="1"/>
</dbReference>